<dbReference type="PANTHER" id="PTHR45846:SF1">
    <property type="entry name" value="TRNA-DIHYDROURIDINE(47) SYNTHASE [NAD(P)(+)]-LIKE"/>
    <property type="match status" value="1"/>
</dbReference>
<protein>
    <recommendedName>
        <fullName evidence="12">tRNA-dihydrouridine synthase B</fullName>
        <ecNumber evidence="12">1.3.1.-</ecNumber>
    </recommendedName>
</protein>
<organism evidence="17 18">
    <name type="scientific">Caviibacterium pharyngocola</name>
    <dbReference type="NCBI Taxonomy" id="28159"/>
    <lineage>
        <taxon>Bacteria</taxon>
        <taxon>Pseudomonadati</taxon>
        <taxon>Pseudomonadota</taxon>
        <taxon>Gammaproteobacteria</taxon>
        <taxon>Pasteurellales</taxon>
        <taxon>Pasteurellaceae</taxon>
        <taxon>Caviibacterium</taxon>
    </lineage>
</organism>
<comment type="catalytic activity">
    <reaction evidence="10 12">
        <text>a 5,6-dihydrouridine in tRNA + NADP(+) = a uridine in tRNA + NADPH + H(+)</text>
        <dbReference type="Rhea" id="RHEA:23624"/>
        <dbReference type="Rhea" id="RHEA-COMP:13339"/>
        <dbReference type="Rhea" id="RHEA-COMP:13887"/>
        <dbReference type="ChEBI" id="CHEBI:15378"/>
        <dbReference type="ChEBI" id="CHEBI:57783"/>
        <dbReference type="ChEBI" id="CHEBI:58349"/>
        <dbReference type="ChEBI" id="CHEBI:65315"/>
        <dbReference type="ChEBI" id="CHEBI:74443"/>
    </reaction>
</comment>
<evidence type="ECO:0000313" key="18">
    <source>
        <dbReference type="Proteomes" id="UP000230282"/>
    </source>
</evidence>
<dbReference type="Gene3D" id="1.10.1200.80">
    <property type="entry name" value="Putative flavin oxidoreducatase, domain 2"/>
    <property type="match status" value="1"/>
</dbReference>
<feature type="binding site" evidence="12 15">
    <location>
        <begin position="16"/>
        <end position="18"/>
    </location>
    <ligand>
        <name>FMN</name>
        <dbReference type="ChEBI" id="CHEBI:58210"/>
    </ligand>
</feature>
<evidence type="ECO:0000256" key="8">
    <source>
        <dbReference type="ARBA" id="ARBA00022884"/>
    </source>
</evidence>
<feature type="domain" description="DUS-like FMN-binding" evidence="16">
    <location>
        <begin position="13"/>
        <end position="317"/>
    </location>
</feature>
<proteinExistence type="inferred from homology"/>
<evidence type="ECO:0000256" key="15">
    <source>
        <dbReference type="PIRSR" id="PIRSR006621-2"/>
    </source>
</evidence>
<dbReference type="AlphaFoldDB" id="A0A2M8RVD4"/>
<dbReference type="PROSITE" id="PS01136">
    <property type="entry name" value="UPF0034"/>
    <property type="match status" value="1"/>
</dbReference>
<keyword evidence="7 12" id="KW-0521">NADP</keyword>
<comment type="similarity">
    <text evidence="12">Belongs to the Dus family. DusB subfamily.</text>
</comment>
<feature type="binding site" evidence="12 15">
    <location>
        <position position="139"/>
    </location>
    <ligand>
        <name>FMN</name>
        <dbReference type="ChEBI" id="CHEBI:58210"/>
    </ligand>
</feature>
<evidence type="ECO:0000256" key="9">
    <source>
        <dbReference type="ARBA" id="ARBA00023002"/>
    </source>
</evidence>
<evidence type="ECO:0000256" key="5">
    <source>
        <dbReference type="ARBA" id="ARBA00022643"/>
    </source>
</evidence>
<dbReference type="InterPro" id="IPR001269">
    <property type="entry name" value="DUS_fam"/>
</dbReference>
<dbReference type="InterPro" id="IPR032887">
    <property type="entry name" value="DusB"/>
</dbReference>
<dbReference type="GO" id="GO:0050660">
    <property type="term" value="F:flavin adenine dinucleotide binding"/>
    <property type="evidence" value="ECO:0007669"/>
    <property type="project" value="InterPro"/>
</dbReference>
<evidence type="ECO:0000259" key="16">
    <source>
        <dbReference type="Pfam" id="PF01207"/>
    </source>
</evidence>
<keyword evidence="9 12" id="KW-0560">Oxidoreductase</keyword>
<reference evidence="17 18" key="1">
    <citation type="submission" date="2017-11" db="EMBL/GenBank/DDBJ databases">
        <title>Reclassification of Bisgaard taxon 5 as Caviibacterium pharyngocola gen. nov., sp. nov.</title>
        <authorList>
            <person name="Christensen H."/>
        </authorList>
    </citation>
    <scope>NUCLEOTIDE SEQUENCE [LARGE SCALE GENOMIC DNA]</scope>
    <source>
        <strain evidence="17 18">7_3</strain>
    </source>
</reference>
<evidence type="ECO:0000313" key="17">
    <source>
        <dbReference type="EMBL" id="PJG82835.1"/>
    </source>
</evidence>
<dbReference type="PIRSF" id="PIRSF006621">
    <property type="entry name" value="Dus"/>
    <property type="match status" value="1"/>
</dbReference>
<evidence type="ECO:0000256" key="11">
    <source>
        <dbReference type="ARBA" id="ARBA00048802"/>
    </source>
</evidence>
<dbReference type="Proteomes" id="UP000230282">
    <property type="component" value="Unassembled WGS sequence"/>
</dbReference>
<comment type="similarity">
    <text evidence="13">Belongs to the dus family.</text>
</comment>
<feature type="binding site" evidence="12 15">
    <location>
        <begin position="224"/>
        <end position="225"/>
    </location>
    <ligand>
        <name>FMN</name>
        <dbReference type="ChEBI" id="CHEBI:58210"/>
    </ligand>
</feature>
<feature type="active site" description="Proton donor" evidence="12 14">
    <location>
        <position position="100"/>
    </location>
</feature>
<keyword evidence="8 12" id="KW-0694">RNA-binding</keyword>
<dbReference type="InterPro" id="IPR013785">
    <property type="entry name" value="Aldolase_TIM"/>
</dbReference>
<sequence>MRIGSYQLKNRIILAPMAGITDQPFRRLCAHYGAALTFSEMMSTNPQVWHTEKSKLRLAHHQDAGINAVQIAGADPDEMAQAAQVNVEYGADIIDINMGCPAKKVNRKMAGSALLQYPDLVRRILEAVVNAVNVPVTLKIRTGWDRNNRNCTEIAKIAEQAGIQALTVHGRTRECLFEGEAEYEHIRAVKKQVSIPIIANGDIISPQKALDVLNYTGADAVMIGRGALGRPWLFQSTVSLVETGSTIPEPSLAEKCGVILQHIRDLHQFYGEEKGYRIARKHVAWYLQGIQPNSGFRQTFNAITDAKTQLIALEEFFNLI</sequence>
<dbReference type="EC" id="1.3.1.-" evidence="12"/>
<feature type="binding site" evidence="12 15">
    <location>
        <position position="70"/>
    </location>
    <ligand>
        <name>FMN</name>
        <dbReference type="ChEBI" id="CHEBI:58210"/>
    </ligand>
</feature>
<dbReference type="RefSeq" id="WP_100296528.1">
    <property type="nucleotide sequence ID" value="NZ_PHGZ01000013.1"/>
</dbReference>
<evidence type="ECO:0000256" key="7">
    <source>
        <dbReference type="ARBA" id="ARBA00022857"/>
    </source>
</evidence>
<keyword evidence="3 12" id="KW-0820">tRNA-binding</keyword>
<gene>
    <name evidence="12" type="primary">dusB</name>
    <name evidence="17" type="ORF">CVP04_05565</name>
</gene>
<dbReference type="HAMAP" id="MF_02042">
    <property type="entry name" value="DusB_subfam"/>
    <property type="match status" value="1"/>
</dbReference>
<comment type="function">
    <text evidence="2 12 13">Catalyzes the synthesis of 5,6-dihydrouridine (D), a modified base found in the D-loop of most tRNAs, via the reduction of the C5-C6 double bond in target uridines.</text>
</comment>
<keyword evidence="18" id="KW-1185">Reference proteome</keyword>
<dbReference type="EMBL" id="PHGZ01000013">
    <property type="protein sequence ID" value="PJG82835.1"/>
    <property type="molecule type" value="Genomic_DNA"/>
</dbReference>
<dbReference type="NCBIfam" id="TIGR00737">
    <property type="entry name" value="nifR3_yhdG"/>
    <property type="match status" value="1"/>
</dbReference>
<comment type="cofactor">
    <cofactor evidence="1 12 13 15">
        <name>FMN</name>
        <dbReference type="ChEBI" id="CHEBI:58210"/>
    </cofactor>
</comment>
<dbReference type="InterPro" id="IPR004652">
    <property type="entry name" value="DusB-like"/>
</dbReference>
<dbReference type="SUPFAM" id="SSF51395">
    <property type="entry name" value="FMN-linked oxidoreductases"/>
    <property type="match status" value="1"/>
</dbReference>
<dbReference type="InterPro" id="IPR035587">
    <property type="entry name" value="DUS-like_FMN-bd"/>
</dbReference>
<dbReference type="GO" id="GO:0017150">
    <property type="term" value="F:tRNA dihydrouridine synthase activity"/>
    <property type="evidence" value="ECO:0007669"/>
    <property type="project" value="UniProtKB-UniRule"/>
</dbReference>
<dbReference type="OrthoDB" id="9764501at2"/>
<evidence type="ECO:0000256" key="14">
    <source>
        <dbReference type="PIRSR" id="PIRSR006621-1"/>
    </source>
</evidence>
<keyword evidence="5 12" id="KW-0288">FMN</keyword>
<feature type="binding site" evidence="12">
    <location>
        <begin position="200"/>
        <end position="202"/>
    </location>
    <ligand>
        <name>FMN</name>
        <dbReference type="ChEBI" id="CHEBI:58210"/>
    </ligand>
</feature>
<dbReference type="Pfam" id="PF01207">
    <property type="entry name" value="Dus"/>
    <property type="match status" value="1"/>
</dbReference>
<accession>A0A2M8RVD4</accession>
<evidence type="ECO:0000256" key="3">
    <source>
        <dbReference type="ARBA" id="ARBA00022555"/>
    </source>
</evidence>
<evidence type="ECO:0000256" key="1">
    <source>
        <dbReference type="ARBA" id="ARBA00001917"/>
    </source>
</evidence>
<evidence type="ECO:0000256" key="2">
    <source>
        <dbReference type="ARBA" id="ARBA00002790"/>
    </source>
</evidence>
<dbReference type="PANTHER" id="PTHR45846">
    <property type="entry name" value="TRNA-DIHYDROURIDINE(47) SYNTHASE [NAD(P)(+)]-LIKE"/>
    <property type="match status" value="1"/>
</dbReference>
<evidence type="ECO:0000256" key="12">
    <source>
        <dbReference type="HAMAP-Rule" id="MF_02042"/>
    </source>
</evidence>
<dbReference type="CDD" id="cd02801">
    <property type="entry name" value="DUS_like_FMN"/>
    <property type="match status" value="1"/>
</dbReference>
<dbReference type="GO" id="GO:0000049">
    <property type="term" value="F:tRNA binding"/>
    <property type="evidence" value="ECO:0007669"/>
    <property type="project" value="UniProtKB-UniRule"/>
</dbReference>
<feature type="binding site" evidence="15">
    <location>
        <position position="169"/>
    </location>
    <ligand>
        <name>FMN</name>
        <dbReference type="ChEBI" id="CHEBI:58210"/>
    </ligand>
</feature>
<evidence type="ECO:0000256" key="10">
    <source>
        <dbReference type="ARBA" id="ARBA00048205"/>
    </source>
</evidence>
<evidence type="ECO:0000256" key="13">
    <source>
        <dbReference type="PIRNR" id="PIRNR006621"/>
    </source>
</evidence>
<comment type="caution">
    <text evidence="17">The sequence shown here is derived from an EMBL/GenBank/DDBJ whole genome shotgun (WGS) entry which is preliminary data.</text>
</comment>
<evidence type="ECO:0000256" key="6">
    <source>
        <dbReference type="ARBA" id="ARBA00022694"/>
    </source>
</evidence>
<evidence type="ECO:0000256" key="4">
    <source>
        <dbReference type="ARBA" id="ARBA00022630"/>
    </source>
</evidence>
<dbReference type="Gene3D" id="3.20.20.70">
    <property type="entry name" value="Aldolase class I"/>
    <property type="match status" value="1"/>
</dbReference>
<keyword evidence="15" id="KW-0547">Nucleotide-binding</keyword>
<dbReference type="GO" id="GO:0010181">
    <property type="term" value="F:FMN binding"/>
    <property type="evidence" value="ECO:0007669"/>
    <property type="project" value="UniProtKB-UniRule"/>
</dbReference>
<keyword evidence="4 12" id="KW-0285">Flavoprotein</keyword>
<comment type="catalytic activity">
    <reaction evidence="11 12">
        <text>a 5,6-dihydrouridine in tRNA + NAD(+) = a uridine in tRNA + NADH + H(+)</text>
        <dbReference type="Rhea" id="RHEA:54452"/>
        <dbReference type="Rhea" id="RHEA-COMP:13339"/>
        <dbReference type="Rhea" id="RHEA-COMP:13887"/>
        <dbReference type="ChEBI" id="CHEBI:15378"/>
        <dbReference type="ChEBI" id="CHEBI:57540"/>
        <dbReference type="ChEBI" id="CHEBI:57945"/>
        <dbReference type="ChEBI" id="CHEBI:65315"/>
        <dbReference type="ChEBI" id="CHEBI:74443"/>
    </reaction>
</comment>
<dbReference type="InterPro" id="IPR018517">
    <property type="entry name" value="tRNA_hU_synthase_CS"/>
</dbReference>
<keyword evidence="6 12" id="KW-0819">tRNA processing</keyword>
<dbReference type="InterPro" id="IPR024036">
    <property type="entry name" value="tRNA-dHydroUridine_Synthase_C"/>
</dbReference>
<name>A0A2M8RVD4_9PAST</name>